<dbReference type="SUPFAM" id="SSF48452">
    <property type="entry name" value="TPR-like"/>
    <property type="match status" value="1"/>
</dbReference>
<dbReference type="Gene3D" id="1.25.40.10">
    <property type="entry name" value="Tetratricopeptide repeat domain"/>
    <property type="match status" value="1"/>
</dbReference>
<name>A0ABZ2D903_9PSED</name>
<dbReference type="InterPro" id="IPR011990">
    <property type="entry name" value="TPR-like_helical_dom_sf"/>
</dbReference>
<dbReference type="EMBL" id="CP129946">
    <property type="protein sequence ID" value="WWA74019.1"/>
    <property type="molecule type" value="Genomic_DNA"/>
</dbReference>
<dbReference type="Proteomes" id="UP001347174">
    <property type="component" value="Chromosome"/>
</dbReference>
<evidence type="ECO:0000313" key="1">
    <source>
        <dbReference type="EMBL" id="WWA74019.1"/>
    </source>
</evidence>
<keyword evidence="2" id="KW-1185">Reference proteome</keyword>
<proteinExistence type="predicted"/>
<dbReference type="RefSeq" id="WP_338474841.1">
    <property type="nucleotide sequence ID" value="NZ_CP129946.1"/>
</dbReference>
<sequence>MDLDQFISLEPAAFKKLIEGGYLDDHGIWIVDVYNALIERTPEHPAHVEQLAASAVEAYLGSGLLNEAILYLELQARALLTQHKLKDAVVLVERIADLESDASESTVLELTDDILASGDSYGVGVDQRPRVMAEVARLLQRYGQEEKVVVLYLDAAKIYSGHGATQPAYRCVNDAEILAHSLRSLELIAKCYATALIVACEEHDYPFGVGAGEKALSVYQELAVEPPPELLGNLGVAYMNTGSEEKAIEYCEIALASSCCTAGLSVFVRGNLSICLRRCGRLADAEAVLAQAEAAIAPEGQSVEAILEVCLSGAKLAAANSDAPKLARRLSDAARHLDEVLSNVLRLHHRRGIRTRYICRIEGLLRDLPSTGNATEVLLPMLAVRGNAMGDWLTILSWASKVAQSRSASDKLIERLNRSLLQIRAVGAPHLYGFREKWDDAWGAYNRGELWDELSNIAAMLHSEAIGRPLDLASAESQSEVCRSRLIGGHCLMMMTYAGETALLWCLIGGEYKRVEIPLELIKEWHVAQLKYAQQFISQRQFISELGSLISALAPVLDPVFAEVADAGCKSIRFIEDCLNDVPLIEFALRNSELSARMSEGHFEVRTVPALIECSQDDGPISSTIAIVDRQEDLLLASFEAKAFTQAAGLPPAVSLVKKDESSLEELLQGYDALVVSTHGHSIEFFSDAYFAQLGTPENPHLLSVHALQVAAPTLQLRLALVNTCFSGTRSARNFQTSFRTSDSVALPNLFLLNRRAIALAGSWKSSDTACFVLTYLVGEGLKLGFPPSAALARAIARLRASTRTAVIEILESQLSGKELEEAISRIAGAPETGMFSSPYFTAGLTIHGLL</sequence>
<evidence type="ECO:0000313" key="2">
    <source>
        <dbReference type="Proteomes" id="UP001347174"/>
    </source>
</evidence>
<evidence type="ECO:0008006" key="3">
    <source>
        <dbReference type="Google" id="ProtNLM"/>
    </source>
</evidence>
<organism evidence="1 2">
    <name type="scientific">Pseudomonas khavaziana</name>
    <dbReference type="NCBI Taxonomy" id="2842351"/>
    <lineage>
        <taxon>Bacteria</taxon>
        <taxon>Pseudomonadati</taxon>
        <taxon>Pseudomonadota</taxon>
        <taxon>Gammaproteobacteria</taxon>
        <taxon>Pseudomonadales</taxon>
        <taxon>Pseudomonadaceae</taxon>
        <taxon>Pseudomonas</taxon>
    </lineage>
</organism>
<reference evidence="1 2" key="1">
    <citation type="submission" date="2023-07" db="EMBL/GenBank/DDBJ databases">
        <title>Plant endophyte Pseudomonas khavaziana can be used to control wheat stem rot.</title>
        <authorList>
            <person name="Guo S."/>
            <person name="Shen X."/>
        </authorList>
    </citation>
    <scope>NUCLEOTIDE SEQUENCE [LARGE SCALE GENOMIC DNA]</scope>
    <source>
        <strain evidence="1 2">SR9</strain>
    </source>
</reference>
<protein>
    <recommendedName>
        <fullName evidence="3">CHAT domain-containing protein</fullName>
    </recommendedName>
</protein>
<gene>
    <name evidence="1" type="ORF">QYQ93_14270</name>
</gene>
<accession>A0ABZ2D903</accession>